<accession>A0A090GV48</accession>
<dbReference type="Proteomes" id="UP000046122">
    <property type="component" value="Unassembled WGS sequence"/>
</dbReference>
<dbReference type="Pfam" id="PF04185">
    <property type="entry name" value="Phosphoesterase"/>
    <property type="match status" value="1"/>
</dbReference>
<dbReference type="InterPro" id="IPR017850">
    <property type="entry name" value="Alkaline_phosphatase_core_sf"/>
</dbReference>
<keyword evidence="1" id="KW-0378">Hydrolase</keyword>
<protein>
    <submittedName>
        <fullName evidence="2">Acid phosphatase</fullName>
    </submittedName>
</protein>
<dbReference type="SUPFAM" id="SSF53649">
    <property type="entry name" value="Alkaline phosphatase-like"/>
    <property type="match status" value="1"/>
</dbReference>
<evidence type="ECO:0000313" key="2">
    <source>
        <dbReference type="EMBL" id="CDX58799.1"/>
    </source>
</evidence>
<dbReference type="AlphaFoldDB" id="A0A090GV48"/>
<dbReference type="PANTHER" id="PTHR31956:SF1">
    <property type="entry name" value="NON-SPECIFIC PHOSPHOLIPASE C1"/>
    <property type="match status" value="1"/>
</dbReference>
<reference evidence="2 3" key="1">
    <citation type="submission" date="2014-08" db="EMBL/GenBank/DDBJ databases">
        <authorList>
            <person name="Moulin Lionel"/>
        </authorList>
    </citation>
    <scope>NUCLEOTIDE SEQUENCE [LARGE SCALE GENOMIC DNA]</scope>
</reference>
<evidence type="ECO:0000256" key="1">
    <source>
        <dbReference type="ARBA" id="ARBA00022801"/>
    </source>
</evidence>
<dbReference type="GO" id="GO:0042578">
    <property type="term" value="F:phosphoric ester hydrolase activity"/>
    <property type="evidence" value="ECO:0007669"/>
    <property type="project" value="UniProtKB-ARBA"/>
</dbReference>
<evidence type="ECO:0000313" key="3">
    <source>
        <dbReference type="Proteomes" id="UP000046122"/>
    </source>
</evidence>
<name>A0A090GV48_MESPL</name>
<sequence length="282" mass="30811">MDLIAPDLWRKIAVRRKGDSFSWRVSALFLVAVGAALGEATFASAGAPPKYDHVVVVIMENHSFQQILLAPAAPYLQKLARTGALFGHSHGVAHPSQPNYLALFSGSTQGIRDDGVHEFAGPTLVGRLRAAGKTFAGYAEVGSPRKHNPWESFAEAKGAGKSLAEFPRDYSRLPAVSFVIPNLRHDMHDGTVDQADDWLKSHLGAYAKWSRKHNSLFIVTFDEDDYGLENQIFTVVYGAGVKPGRYAERVDHYTLLRTIEDIEGAAPLGATVVRKAIGCAWQ</sequence>
<dbReference type="EMBL" id="CCNE01000023">
    <property type="protein sequence ID" value="CDX58799.1"/>
    <property type="molecule type" value="Genomic_DNA"/>
</dbReference>
<gene>
    <name evidence="2" type="ORF">MPL3365_30317</name>
</gene>
<dbReference type="PANTHER" id="PTHR31956">
    <property type="entry name" value="NON-SPECIFIC PHOSPHOLIPASE C4-RELATED"/>
    <property type="match status" value="1"/>
</dbReference>
<proteinExistence type="predicted"/>
<dbReference type="InterPro" id="IPR007312">
    <property type="entry name" value="Phosphoesterase"/>
</dbReference>
<organism evidence="2 3">
    <name type="scientific">Mesorhizobium plurifarium</name>
    <dbReference type="NCBI Taxonomy" id="69974"/>
    <lineage>
        <taxon>Bacteria</taxon>
        <taxon>Pseudomonadati</taxon>
        <taxon>Pseudomonadota</taxon>
        <taxon>Alphaproteobacteria</taxon>
        <taxon>Hyphomicrobiales</taxon>
        <taxon>Phyllobacteriaceae</taxon>
        <taxon>Mesorhizobium</taxon>
    </lineage>
</organism>
<dbReference type="Gene3D" id="3.40.720.10">
    <property type="entry name" value="Alkaline Phosphatase, subunit A"/>
    <property type="match status" value="1"/>
</dbReference>